<organism evidence="4 5">
    <name type="scientific">Podospora didyma</name>
    <dbReference type="NCBI Taxonomy" id="330526"/>
    <lineage>
        <taxon>Eukaryota</taxon>
        <taxon>Fungi</taxon>
        <taxon>Dikarya</taxon>
        <taxon>Ascomycota</taxon>
        <taxon>Pezizomycotina</taxon>
        <taxon>Sordariomycetes</taxon>
        <taxon>Sordariomycetidae</taxon>
        <taxon>Sordariales</taxon>
        <taxon>Podosporaceae</taxon>
        <taxon>Podospora</taxon>
    </lineage>
</organism>
<evidence type="ECO:0000313" key="4">
    <source>
        <dbReference type="EMBL" id="KAK3368778.1"/>
    </source>
</evidence>
<dbReference type="AlphaFoldDB" id="A0AAE0K295"/>
<keyword evidence="5" id="KW-1185">Reference proteome</keyword>
<evidence type="ECO:0000256" key="1">
    <source>
        <dbReference type="ARBA" id="ARBA00022737"/>
    </source>
</evidence>
<reference evidence="4" key="1">
    <citation type="journal article" date="2023" name="Mol. Phylogenet. Evol.">
        <title>Genome-scale phylogeny and comparative genomics of the fungal order Sordariales.</title>
        <authorList>
            <person name="Hensen N."/>
            <person name="Bonometti L."/>
            <person name="Westerberg I."/>
            <person name="Brannstrom I.O."/>
            <person name="Guillou S."/>
            <person name="Cros-Aarteil S."/>
            <person name="Calhoun S."/>
            <person name="Haridas S."/>
            <person name="Kuo A."/>
            <person name="Mondo S."/>
            <person name="Pangilinan J."/>
            <person name="Riley R."/>
            <person name="LaButti K."/>
            <person name="Andreopoulos B."/>
            <person name="Lipzen A."/>
            <person name="Chen C."/>
            <person name="Yan M."/>
            <person name="Daum C."/>
            <person name="Ng V."/>
            <person name="Clum A."/>
            <person name="Steindorff A."/>
            <person name="Ohm R.A."/>
            <person name="Martin F."/>
            <person name="Silar P."/>
            <person name="Natvig D.O."/>
            <person name="Lalanne C."/>
            <person name="Gautier V."/>
            <person name="Ament-Velasquez S.L."/>
            <person name="Kruys A."/>
            <person name="Hutchinson M.I."/>
            <person name="Powell A.J."/>
            <person name="Barry K."/>
            <person name="Miller A.N."/>
            <person name="Grigoriev I.V."/>
            <person name="Debuchy R."/>
            <person name="Gladieux P."/>
            <person name="Hiltunen Thoren M."/>
            <person name="Johannesson H."/>
        </authorList>
    </citation>
    <scope>NUCLEOTIDE SEQUENCE</scope>
    <source>
        <strain evidence="4">CBS 232.78</strain>
    </source>
</reference>
<dbReference type="Pfam" id="PF25053">
    <property type="entry name" value="DUF7791"/>
    <property type="match status" value="1"/>
</dbReference>
<dbReference type="InterPro" id="IPR056693">
    <property type="entry name" value="DUF7791"/>
</dbReference>
<proteinExistence type="predicted"/>
<protein>
    <recommendedName>
        <fullName evidence="6">NACHT domain-containing protein</fullName>
    </recommendedName>
</protein>
<evidence type="ECO:0000313" key="5">
    <source>
        <dbReference type="Proteomes" id="UP001285441"/>
    </source>
</evidence>
<evidence type="ECO:0000259" key="3">
    <source>
        <dbReference type="Pfam" id="PF25053"/>
    </source>
</evidence>
<dbReference type="EMBL" id="JAULSW010000010">
    <property type="protein sequence ID" value="KAK3368778.1"/>
    <property type="molecule type" value="Genomic_DNA"/>
</dbReference>
<feature type="domain" description="DUF7791" evidence="3">
    <location>
        <begin position="434"/>
        <end position="563"/>
    </location>
</feature>
<evidence type="ECO:0000259" key="2">
    <source>
        <dbReference type="Pfam" id="PF24883"/>
    </source>
</evidence>
<dbReference type="Proteomes" id="UP001285441">
    <property type="component" value="Unassembled WGS sequence"/>
</dbReference>
<dbReference type="InterPro" id="IPR027417">
    <property type="entry name" value="P-loop_NTPase"/>
</dbReference>
<comment type="caution">
    <text evidence="4">The sequence shown here is derived from an EMBL/GenBank/DDBJ whole genome shotgun (WGS) entry which is preliminary data.</text>
</comment>
<reference evidence="4" key="2">
    <citation type="submission" date="2023-06" db="EMBL/GenBank/DDBJ databases">
        <authorList>
            <consortium name="Lawrence Berkeley National Laboratory"/>
            <person name="Haridas S."/>
            <person name="Hensen N."/>
            <person name="Bonometti L."/>
            <person name="Westerberg I."/>
            <person name="Brannstrom I.O."/>
            <person name="Guillou S."/>
            <person name="Cros-Aarteil S."/>
            <person name="Calhoun S."/>
            <person name="Kuo A."/>
            <person name="Mondo S."/>
            <person name="Pangilinan J."/>
            <person name="Riley R."/>
            <person name="LaButti K."/>
            <person name="Andreopoulos B."/>
            <person name="Lipzen A."/>
            <person name="Chen C."/>
            <person name="Yanf M."/>
            <person name="Daum C."/>
            <person name="Ng V."/>
            <person name="Clum A."/>
            <person name="Steindorff A."/>
            <person name="Ohm R."/>
            <person name="Martin F."/>
            <person name="Silar P."/>
            <person name="Natvig D."/>
            <person name="Lalanne C."/>
            <person name="Gautier V."/>
            <person name="Ament-velasquez S.L."/>
            <person name="Kruys A."/>
            <person name="Hutchinson M.I."/>
            <person name="Powell A.J."/>
            <person name="Barry K."/>
            <person name="Miller A.N."/>
            <person name="Grigoriev I.V."/>
            <person name="Debuchy R."/>
            <person name="Gladieux P."/>
            <person name="Thoren M.H."/>
            <person name="Johannesson H."/>
        </authorList>
    </citation>
    <scope>NUCLEOTIDE SEQUENCE</scope>
    <source>
        <strain evidence="4">CBS 232.78</strain>
    </source>
</reference>
<name>A0AAE0K295_9PEZI</name>
<dbReference type="PANTHER" id="PTHR10039:SF5">
    <property type="entry name" value="NACHT DOMAIN-CONTAINING PROTEIN"/>
    <property type="match status" value="1"/>
</dbReference>
<evidence type="ECO:0008006" key="6">
    <source>
        <dbReference type="Google" id="ProtNLM"/>
    </source>
</evidence>
<dbReference type="Pfam" id="PF24883">
    <property type="entry name" value="NPHP3_N"/>
    <property type="match status" value="1"/>
</dbReference>
<dbReference type="InterPro" id="IPR056884">
    <property type="entry name" value="NPHP3-like_N"/>
</dbReference>
<keyword evidence="1" id="KW-0677">Repeat</keyword>
<feature type="domain" description="Nephrocystin 3-like N-terminal" evidence="2">
    <location>
        <begin position="121"/>
        <end position="210"/>
    </location>
</feature>
<gene>
    <name evidence="4" type="ORF">B0H63DRAFT_81443</name>
</gene>
<dbReference type="PANTHER" id="PTHR10039">
    <property type="entry name" value="AMELOGENIN"/>
    <property type="match status" value="1"/>
</dbReference>
<dbReference type="SUPFAM" id="SSF52540">
    <property type="entry name" value="P-loop containing nucleoside triphosphate hydrolases"/>
    <property type="match status" value="1"/>
</dbReference>
<accession>A0AAE0K295</accession>
<sequence>MMQDIQSQVSALSVMLGRLETLTLQQSVPSYPEMGRNELLDSAVSGQAPPEPRRATKTNHDERLTRAAVSRQVLRGLTYQSIAERFEDIEEAHKKTCEWVWQDGAQTTRSYTGKPQPTWSNLNRWLSDQSGVYWINGKAAAGKSTLMKYIVSHPRTEQLLAKWADDPSQLFVASYFFWASGSKEQRSQSGLLRSILYQVLSREPKLVPLVFPREWSVIYLRSLGYQSLAQNPNVVLEERLVTTLVPDQGNGPDRETSFTDQKIHWTLAALQSAFQRLLLQAEVPLSMCLFIDGLDEYDGDETEIARLFGKVSNSRRIKCCVSSRPHQAFIDAFEGRPTLRLEELSSPDIEAYVFDKLKQDDRMRRLAAQQPRQVDDLISDIVRSANGVFLWVKLVVASLLRGLGNRDRITDLHRRMSTFPRELEQLYEHMVHRVDEVYRTEASRMFQLVAEVMKIPRVKDLWPLGLVSLLVLDFAVENDVTMILAASRDFLSGDGVRQLSQDAATRVITRSGGLLELSHHGRGTNVSPYATVSYMHRTVKDYVQTPQTQHMLQQRTQGGTAAPYNTTLALLAGTTAALKLYHGIDEYGTSRAHHYIEDGAIYLKRASEDPKIDMAAFHPVASAYFQALDYWLPFGNHFRYKNAATIFWPRRDEFFMAAACGLDEYLGYMLSRQGNSWKTARTKPQLPTASIIAKNLKFSLDLSPRVLMTLLKFGADHRDIAPFAISWAESAQYHWSMRDPQTATIEWRALCKELRRSGYRYSGTDYDALRECFPNEDPETWPVGTCTEPSGVEEGRVVAQMSPKVGGLRRRLKENVGCKVQ</sequence>